<dbReference type="OrthoDB" id="5344079at2"/>
<dbReference type="RefSeq" id="WP_130232466.1">
    <property type="nucleotide sequence ID" value="NZ_BMEF01000001.1"/>
</dbReference>
<evidence type="ECO:0000313" key="2">
    <source>
        <dbReference type="Proteomes" id="UP000322726"/>
    </source>
</evidence>
<dbReference type="Proteomes" id="UP000322726">
    <property type="component" value="Chromosome"/>
</dbReference>
<gene>
    <name evidence="1" type="ORF">APAC_0338</name>
</gene>
<dbReference type="AlphaFoldDB" id="A0A5C2H3F6"/>
<protein>
    <submittedName>
        <fullName evidence="1">Uncharacterized protein</fullName>
    </submittedName>
</protein>
<dbReference type="KEGG" id="apai:APAC_0338"/>
<dbReference type="EMBL" id="CP035928">
    <property type="protein sequence ID" value="QEP33500.1"/>
    <property type="molecule type" value="Genomic_DNA"/>
</dbReference>
<name>A0A5C2H3F6_9BACT</name>
<organism evidence="1 2">
    <name type="scientific">Malaciobacter pacificus</name>
    <dbReference type="NCBI Taxonomy" id="1080223"/>
    <lineage>
        <taxon>Bacteria</taxon>
        <taxon>Pseudomonadati</taxon>
        <taxon>Campylobacterota</taxon>
        <taxon>Epsilonproteobacteria</taxon>
        <taxon>Campylobacterales</taxon>
        <taxon>Arcobacteraceae</taxon>
        <taxon>Malaciobacter</taxon>
    </lineage>
</organism>
<sequence>MKSPKGFGKKYFTFASILAHNVQKKLESQVTIAKKTLQYRLSKDCDELENEDPPELLLCLTNTINFNKPCHCDCLFKVKTKLTVSLFKFIPRCPYYTTCFAFRRTGVHPPR</sequence>
<reference evidence="1 2" key="1">
    <citation type="submission" date="2019-09" db="EMBL/GenBank/DDBJ databases">
        <title>Complete genome sequencing of four Arcobacter species reveals a diverse suite of mobile elements.</title>
        <authorList>
            <person name="Miller W.G."/>
            <person name="Yee E."/>
            <person name="Bono J.L."/>
        </authorList>
    </citation>
    <scope>NUCLEOTIDE SEQUENCE [LARGE SCALE GENOMIC DNA]</scope>
    <source>
        <strain evidence="1 2">LMG 26638</strain>
    </source>
</reference>
<reference evidence="2" key="2">
    <citation type="submission" date="2019-09" db="EMBL/GenBank/DDBJ databases">
        <title>Complete genome sequencing of four Arcobacter species reveals a diverse suite of mobile elements.</title>
        <authorList>
            <person name="On S.L.W."/>
            <person name="Miller W.G."/>
            <person name="Biggs P."/>
            <person name="Cornelius A."/>
            <person name="Vandamme P."/>
        </authorList>
    </citation>
    <scope>NUCLEOTIDE SEQUENCE [LARGE SCALE GENOMIC DNA]</scope>
    <source>
        <strain evidence="2">LMG 26638</strain>
    </source>
</reference>
<accession>A0A5C2H3F6</accession>
<evidence type="ECO:0000313" key="1">
    <source>
        <dbReference type="EMBL" id="QEP33500.1"/>
    </source>
</evidence>
<keyword evidence="2" id="KW-1185">Reference proteome</keyword>
<reference evidence="1 2" key="3">
    <citation type="submission" date="2019-09" db="EMBL/GenBank/DDBJ databases">
        <title>Taxonomic note: a critical rebuttal of the proposed division of the genus Arcobacter into six genera, emended descriptions of Arcobacter anaerophilus and the genus Arcobacter, and an assessment of genus-level boundaries for Epsilonproteobacteria using in silico genomic comparator tools.</title>
        <authorList>
            <person name="On S.L.W."/>
            <person name="Miller W.G."/>
            <person name="Biggs P."/>
            <person name="Cornelius A."/>
            <person name="Vandamme P."/>
        </authorList>
    </citation>
    <scope>NUCLEOTIDE SEQUENCE [LARGE SCALE GENOMIC DNA]</scope>
    <source>
        <strain evidence="1 2">LMG 26638</strain>
    </source>
</reference>
<proteinExistence type="predicted"/>